<dbReference type="GO" id="GO:0019882">
    <property type="term" value="P:antigen processing and presentation"/>
    <property type="evidence" value="ECO:0007669"/>
    <property type="project" value="InterPro"/>
</dbReference>
<dbReference type="Gene3D" id="3.10.320.10">
    <property type="entry name" value="Class II Histocompatibility Antigen, M Beta Chain, Chain B, domain 1"/>
    <property type="match status" value="1"/>
</dbReference>
<feature type="domain" description="MHC class II beta chain N-terminal" evidence="3">
    <location>
        <begin position="34"/>
        <end position="97"/>
    </location>
</feature>
<dbReference type="SUPFAM" id="SSF54452">
    <property type="entry name" value="MHC antigen-recognition domain"/>
    <property type="match status" value="1"/>
</dbReference>
<keyword evidence="2" id="KW-0325">Glycoprotein</keyword>
<dbReference type="InterPro" id="IPR014745">
    <property type="entry name" value="MHC_II_a/b_N"/>
</dbReference>
<reference evidence="5" key="1">
    <citation type="submission" date="2017-10" db="EMBL/GenBank/DDBJ databases">
        <title>A new Pekin duck reference genome.</title>
        <authorList>
            <person name="Hou Z.-C."/>
            <person name="Zhou Z.-K."/>
            <person name="Zhu F."/>
            <person name="Hou S.-S."/>
        </authorList>
    </citation>
    <scope>NUCLEOTIDE SEQUENCE [LARGE SCALE GENOMIC DNA]</scope>
</reference>
<evidence type="ECO:0000313" key="4">
    <source>
        <dbReference type="Ensembl" id="ENSAPLP00000001647.2"/>
    </source>
</evidence>
<dbReference type="InterPro" id="IPR000353">
    <property type="entry name" value="MHC_II_b_N"/>
</dbReference>
<reference evidence="4" key="3">
    <citation type="submission" date="2025-09" db="UniProtKB">
        <authorList>
            <consortium name="Ensembl"/>
        </authorList>
    </citation>
    <scope>IDENTIFICATION</scope>
</reference>
<evidence type="ECO:0000256" key="1">
    <source>
        <dbReference type="ARBA" id="ARBA00023157"/>
    </source>
</evidence>
<dbReference type="OMA" id="LMAVHEC"/>
<dbReference type="HOGENOM" id="CLU_141702_1_1_1"/>
<dbReference type="PANTHER" id="PTHR19944">
    <property type="entry name" value="MHC CLASS II-RELATED"/>
    <property type="match status" value="1"/>
</dbReference>
<keyword evidence="5" id="KW-1185">Reference proteome</keyword>
<evidence type="ECO:0000256" key="2">
    <source>
        <dbReference type="ARBA" id="ARBA00023180"/>
    </source>
</evidence>
<dbReference type="Pfam" id="PF00969">
    <property type="entry name" value="MHC_II_beta"/>
    <property type="match status" value="1"/>
</dbReference>
<dbReference type="InterPro" id="IPR050160">
    <property type="entry name" value="MHC/Immunoglobulin"/>
</dbReference>
<dbReference type="GO" id="GO:0006955">
    <property type="term" value="P:immune response"/>
    <property type="evidence" value="ECO:0007669"/>
    <property type="project" value="InterPro"/>
</dbReference>
<name>U3I327_ANAPP</name>
<dbReference type="Proteomes" id="UP000016666">
    <property type="component" value="Unassembled WGS sequence"/>
</dbReference>
<protein>
    <recommendedName>
        <fullName evidence="3">MHC class II beta chain N-terminal domain-containing protein</fullName>
    </recommendedName>
</protein>
<dbReference type="GeneTree" id="ENSGT00960000189152"/>
<dbReference type="PANTHER" id="PTHR19944:SF99">
    <property type="entry name" value="HLA CLASS II HISTOCOMPATIBILITY ANTIGEN, DRB1 BETA CHAIN"/>
    <property type="match status" value="1"/>
</dbReference>
<sequence>MELRVCCLHPGALLCPDSLLWAPSLRFFHLMAVHECQYHNGTERVRLLGRFIYNRQQLVHYDSNVGRFVADTELGKPAADNWNSRPEVLENAQAQVD</sequence>
<dbReference type="InterPro" id="IPR011162">
    <property type="entry name" value="MHC_I/II-like_Ag-recog"/>
</dbReference>
<reference evidence="4" key="2">
    <citation type="submission" date="2025-08" db="UniProtKB">
        <authorList>
            <consortium name="Ensembl"/>
        </authorList>
    </citation>
    <scope>IDENTIFICATION</scope>
</reference>
<evidence type="ECO:0000259" key="3">
    <source>
        <dbReference type="SMART" id="SM00921"/>
    </source>
</evidence>
<dbReference type="Ensembl" id="ENSAPLT00000002221.2">
    <property type="protein sequence ID" value="ENSAPLP00000001647.2"/>
    <property type="gene ID" value="ENSAPLG00000002224.2"/>
</dbReference>
<accession>U3I327</accession>
<dbReference type="STRING" id="8840.ENSAPLP00000001647"/>
<dbReference type="GO" id="GO:0042613">
    <property type="term" value="C:MHC class II protein complex"/>
    <property type="evidence" value="ECO:0007669"/>
    <property type="project" value="InterPro"/>
</dbReference>
<organism evidence="4 5">
    <name type="scientific">Anas platyrhynchos platyrhynchos</name>
    <name type="common">Northern mallard</name>
    <dbReference type="NCBI Taxonomy" id="8840"/>
    <lineage>
        <taxon>Eukaryota</taxon>
        <taxon>Metazoa</taxon>
        <taxon>Chordata</taxon>
        <taxon>Craniata</taxon>
        <taxon>Vertebrata</taxon>
        <taxon>Euteleostomi</taxon>
        <taxon>Archelosauria</taxon>
        <taxon>Archosauria</taxon>
        <taxon>Dinosauria</taxon>
        <taxon>Saurischia</taxon>
        <taxon>Theropoda</taxon>
        <taxon>Coelurosauria</taxon>
        <taxon>Aves</taxon>
        <taxon>Neognathae</taxon>
        <taxon>Galloanserae</taxon>
        <taxon>Anseriformes</taxon>
        <taxon>Anatidae</taxon>
        <taxon>Anatinae</taxon>
        <taxon>Anas</taxon>
    </lineage>
</organism>
<dbReference type="SMART" id="SM00921">
    <property type="entry name" value="MHC_II_beta"/>
    <property type="match status" value="1"/>
</dbReference>
<proteinExistence type="predicted"/>
<keyword evidence="1" id="KW-1015">Disulfide bond</keyword>
<dbReference type="AlphaFoldDB" id="U3I327"/>
<evidence type="ECO:0000313" key="5">
    <source>
        <dbReference type="Proteomes" id="UP000016666"/>
    </source>
</evidence>